<dbReference type="InterPro" id="IPR013877">
    <property type="entry name" value="YAP-bd/ALF4/Glomulin"/>
</dbReference>
<dbReference type="AlphaFoldDB" id="A5DK06"/>
<evidence type="ECO:0008006" key="4">
    <source>
        <dbReference type="Google" id="ProtNLM"/>
    </source>
</evidence>
<evidence type="ECO:0000313" key="2">
    <source>
        <dbReference type="EMBL" id="EDK39508.2"/>
    </source>
</evidence>
<dbReference type="PANTHER" id="PTHR28020">
    <property type="entry name" value="YAP1-BINDING PROTEIN 1-RELATED"/>
    <property type="match status" value="1"/>
</dbReference>
<accession>A5DK06</accession>
<dbReference type="PANTHER" id="PTHR28020:SF1">
    <property type="entry name" value="YAP1-BINDING PROTEIN 1-RELATED"/>
    <property type="match status" value="1"/>
</dbReference>
<protein>
    <recommendedName>
        <fullName evidence="4">CAP1-binding-protein</fullName>
    </recommendedName>
</protein>
<dbReference type="RefSeq" id="XP_001484225.2">
    <property type="nucleotide sequence ID" value="XM_001484175.1"/>
</dbReference>
<dbReference type="VEuPathDB" id="FungiDB:PGUG_03607"/>
<keyword evidence="1" id="KW-0175">Coiled coil</keyword>
<dbReference type="EMBL" id="CH408158">
    <property type="protein sequence ID" value="EDK39508.2"/>
    <property type="molecule type" value="Genomic_DNA"/>
</dbReference>
<evidence type="ECO:0000256" key="1">
    <source>
        <dbReference type="SAM" id="Coils"/>
    </source>
</evidence>
<dbReference type="InterPro" id="IPR040347">
    <property type="entry name" value="YBP1/2"/>
</dbReference>
<dbReference type="GO" id="GO:0005737">
    <property type="term" value="C:cytoplasm"/>
    <property type="evidence" value="ECO:0007669"/>
    <property type="project" value="TreeGrafter"/>
</dbReference>
<name>A5DK06_PICGU</name>
<dbReference type="OMA" id="TYEIGWD"/>
<dbReference type="STRING" id="294746.A5DK06"/>
<dbReference type="Pfam" id="PF08568">
    <property type="entry name" value="Kinetochor_Ybp2"/>
    <property type="match status" value="1"/>
</dbReference>
<dbReference type="Proteomes" id="UP000001997">
    <property type="component" value="Unassembled WGS sequence"/>
</dbReference>
<dbReference type="GO" id="GO:0034599">
    <property type="term" value="P:cellular response to oxidative stress"/>
    <property type="evidence" value="ECO:0007669"/>
    <property type="project" value="InterPro"/>
</dbReference>
<dbReference type="KEGG" id="pgu:PGUG_03607"/>
<dbReference type="GeneID" id="5125816"/>
<evidence type="ECO:0000313" key="3">
    <source>
        <dbReference type="Proteomes" id="UP000001997"/>
    </source>
</evidence>
<keyword evidence="3" id="KW-1185">Reference proteome</keyword>
<sequence length="663" mass="75460">MSEDNDSATHSESESTIEELEVGGVIRILEQAAEDAVESKDWLSYSTVLDYYLSDREKYTTKEQEQLLNSLAQSLSNHKDLVYHAGWDIPGLLIGYIDQDRVSAPLRTLPCLSQIMKCFETLALQGNHKELLLKGCELLTSIKVEDHTYIDEVSEKNSYYQIKVHCLIELINSSLRNIQTLYPSRFLAMAVTALFNVIEYCKDEPVLRTFLMKRAYSFARDYSAPTLVDVPDLSEEELNKIKEDEAYLQRKLLRGFVTQFICILSTKFPFEMSSDYASYLASGDRSNDDWFHIHQSYPAYGRTSELVLAFDIDLQQKLDAYVTSSHELFQGFDYKEDQDELTAKIFSVILKDHETNASNTMLDGSGEKLTDSIDGCLLLYSYLQCARNSCDEINLTFNDVLVCTLRSVVPAMLNPVYLNCGLQDMVVFWAWVALNKSQDGVKSLKLEISTISSTLLKIYYQCLLFITLTQWQISGVRSATLTLFTKLLTHTHENIAYEFIHDTLENFPHESIKGAVIGVLKELMTKERTSSMNEELDLSKLDVKDKKGPQLPPRAVKVTNKYLALTNERASDLLKLVDTTVDKTIVNKRLNQETFGTLVAYLNLLVALKRELKDNAEFEKLVKKTTQLVDSAEKEIRDEKESRGLTEKNAVGILRVSLDRLNV</sequence>
<dbReference type="eggNOG" id="ENOG502RY9F">
    <property type="taxonomic scope" value="Eukaryota"/>
</dbReference>
<dbReference type="HOGENOM" id="CLU_024514_0_0_1"/>
<dbReference type="OrthoDB" id="5396786at2759"/>
<proteinExistence type="predicted"/>
<reference evidence="2 3" key="1">
    <citation type="journal article" date="2009" name="Nature">
        <title>Evolution of pathogenicity and sexual reproduction in eight Candida genomes.</title>
        <authorList>
            <person name="Butler G."/>
            <person name="Rasmussen M.D."/>
            <person name="Lin M.F."/>
            <person name="Santos M.A."/>
            <person name="Sakthikumar S."/>
            <person name="Munro C.A."/>
            <person name="Rheinbay E."/>
            <person name="Grabherr M."/>
            <person name="Forche A."/>
            <person name="Reedy J.L."/>
            <person name="Agrafioti I."/>
            <person name="Arnaud M.B."/>
            <person name="Bates S."/>
            <person name="Brown A.J."/>
            <person name="Brunke S."/>
            <person name="Costanzo M.C."/>
            <person name="Fitzpatrick D.A."/>
            <person name="de Groot P.W."/>
            <person name="Harris D."/>
            <person name="Hoyer L.L."/>
            <person name="Hube B."/>
            <person name="Klis F.M."/>
            <person name="Kodira C."/>
            <person name="Lennard N."/>
            <person name="Logue M.E."/>
            <person name="Martin R."/>
            <person name="Neiman A.M."/>
            <person name="Nikolaou E."/>
            <person name="Quail M.A."/>
            <person name="Quinn J."/>
            <person name="Santos M.C."/>
            <person name="Schmitzberger F.F."/>
            <person name="Sherlock G."/>
            <person name="Shah P."/>
            <person name="Silverstein K.A."/>
            <person name="Skrzypek M.S."/>
            <person name="Soll D."/>
            <person name="Staggs R."/>
            <person name="Stansfield I."/>
            <person name="Stumpf M.P."/>
            <person name="Sudbery P.E."/>
            <person name="Srikantha T."/>
            <person name="Zeng Q."/>
            <person name="Berman J."/>
            <person name="Berriman M."/>
            <person name="Heitman J."/>
            <person name="Gow N.A."/>
            <person name="Lorenz M.C."/>
            <person name="Birren B.W."/>
            <person name="Kellis M."/>
            <person name="Cuomo C.A."/>
        </authorList>
    </citation>
    <scope>NUCLEOTIDE SEQUENCE [LARGE SCALE GENOMIC DNA]</scope>
    <source>
        <strain evidence="3">ATCC 6260 / CBS 566 / DSM 6381 / JCM 1539 / NBRC 10279 / NRRL Y-324</strain>
    </source>
</reference>
<feature type="coiled-coil region" evidence="1">
    <location>
        <begin position="615"/>
        <end position="642"/>
    </location>
</feature>
<dbReference type="FunCoup" id="A5DK06">
    <property type="interactions" value="71"/>
</dbReference>
<dbReference type="InParanoid" id="A5DK06"/>
<organism evidence="2 3">
    <name type="scientific">Meyerozyma guilliermondii (strain ATCC 6260 / CBS 566 / DSM 6381 / JCM 1539 / NBRC 10279 / NRRL Y-324)</name>
    <name type="common">Yeast</name>
    <name type="synonym">Candida guilliermondii</name>
    <dbReference type="NCBI Taxonomy" id="294746"/>
    <lineage>
        <taxon>Eukaryota</taxon>
        <taxon>Fungi</taxon>
        <taxon>Dikarya</taxon>
        <taxon>Ascomycota</taxon>
        <taxon>Saccharomycotina</taxon>
        <taxon>Pichiomycetes</taxon>
        <taxon>Debaryomycetaceae</taxon>
        <taxon>Meyerozyma</taxon>
    </lineage>
</organism>
<gene>
    <name evidence="2" type="ORF">PGUG_03607</name>
</gene>